<dbReference type="RefSeq" id="WP_258330662.1">
    <property type="nucleotide sequence ID" value="NZ_JAPTGG010000003.1"/>
</dbReference>
<dbReference type="EMBL" id="JAPTGG010000003">
    <property type="protein sequence ID" value="MCZ0864507.1"/>
    <property type="molecule type" value="Genomic_DNA"/>
</dbReference>
<feature type="transmembrane region" description="Helical" evidence="1">
    <location>
        <begin position="111"/>
        <end position="129"/>
    </location>
</feature>
<feature type="transmembrane region" description="Helical" evidence="1">
    <location>
        <begin position="6"/>
        <end position="26"/>
    </location>
</feature>
<name>A0A9J6RJ69_9GAMM</name>
<dbReference type="AlphaFoldDB" id="A0A9J6RJ69"/>
<dbReference type="Proteomes" id="UP001069090">
    <property type="component" value="Unassembled WGS sequence"/>
</dbReference>
<evidence type="ECO:0000313" key="2">
    <source>
        <dbReference type="EMBL" id="MCZ0864507.1"/>
    </source>
</evidence>
<organism evidence="2 3">
    <name type="scientific">Dasania phycosphaerae</name>
    <dbReference type="NCBI Taxonomy" id="2950436"/>
    <lineage>
        <taxon>Bacteria</taxon>
        <taxon>Pseudomonadati</taxon>
        <taxon>Pseudomonadota</taxon>
        <taxon>Gammaproteobacteria</taxon>
        <taxon>Cellvibrionales</taxon>
        <taxon>Spongiibacteraceae</taxon>
        <taxon>Dasania</taxon>
    </lineage>
</organism>
<feature type="transmembrane region" description="Helical" evidence="1">
    <location>
        <begin position="149"/>
        <end position="169"/>
    </location>
</feature>
<accession>A0A9J6RJ69</accession>
<protein>
    <submittedName>
        <fullName evidence="2">Uncharacterized protein</fullName>
    </submittedName>
</protein>
<comment type="caution">
    <text evidence="2">The sequence shown here is derived from an EMBL/GenBank/DDBJ whole genome shotgun (WGS) entry which is preliminary data.</text>
</comment>
<evidence type="ECO:0000313" key="3">
    <source>
        <dbReference type="Proteomes" id="UP001069090"/>
    </source>
</evidence>
<evidence type="ECO:0000256" key="1">
    <source>
        <dbReference type="SAM" id="Phobius"/>
    </source>
</evidence>
<proteinExistence type="predicted"/>
<reference evidence="2 3" key="1">
    <citation type="submission" date="2022-12" db="EMBL/GenBank/DDBJ databases">
        <title>Dasania phycosphaerae sp. nov., isolated from particulate material of the south coast of Korea.</title>
        <authorList>
            <person name="Jiang Y."/>
        </authorList>
    </citation>
    <scope>NUCLEOTIDE SEQUENCE [LARGE SCALE GENOMIC DNA]</scope>
    <source>
        <strain evidence="2 3">GY-19</strain>
    </source>
</reference>
<keyword evidence="3" id="KW-1185">Reference proteome</keyword>
<keyword evidence="1" id="KW-1133">Transmembrane helix</keyword>
<sequence length="174" mass="19954">MESETLSLTAIIGTIGAVLTVLIKLFDMISSWKKTRDKDKQVNKEIDHTLKEIEFINGWLAAVGKANSDADNQQRQTIALKRLDQLMQSYQQYCRGEKQAPPQLQAQKGNGWFYAISIFMLLAVMGLFVDDNDDWSLQAFQHNMDSDAAIGLAFFLMIWVYFFINSRFFKRVSP</sequence>
<gene>
    <name evidence="2" type="ORF">O0V09_04810</name>
</gene>
<keyword evidence="1" id="KW-0812">Transmembrane</keyword>
<keyword evidence="1" id="KW-0472">Membrane</keyword>